<reference evidence="2" key="1">
    <citation type="submission" date="2020-05" db="EMBL/GenBank/DDBJ databases">
        <title>WGS assembly of Panicum virgatum.</title>
        <authorList>
            <person name="Lovell J.T."/>
            <person name="Jenkins J."/>
            <person name="Shu S."/>
            <person name="Juenger T.E."/>
            <person name="Schmutz J."/>
        </authorList>
    </citation>
    <scope>NUCLEOTIDE SEQUENCE</scope>
    <source>
        <strain evidence="2">AP13</strain>
    </source>
</reference>
<protein>
    <submittedName>
        <fullName evidence="2">Uncharacterized protein</fullName>
    </submittedName>
</protein>
<feature type="region of interest" description="Disordered" evidence="1">
    <location>
        <begin position="109"/>
        <end position="171"/>
    </location>
</feature>
<evidence type="ECO:0000313" key="2">
    <source>
        <dbReference type="EMBL" id="KAG2648872.1"/>
    </source>
</evidence>
<keyword evidence="3" id="KW-1185">Reference proteome</keyword>
<comment type="caution">
    <text evidence="2">The sequence shown here is derived from an EMBL/GenBank/DDBJ whole genome shotgun (WGS) entry which is preliminary data.</text>
</comment>
<dbReference type="AlphaFoldDB" id="A0A8T0WIX9"/>
<feature type="compositionally biased region" description="Polar residues" evidence="1">
    <location>
        <begin position="12"/>
        <end position="21"/>
    </location>
</feature>
<sequence>MPTKPGGRVQPGGTQKSTPNQIPWPQPQLAPHSKSKPTHHNPETQQITRPRQNRLENSPGNRNTMATTNTSKHEATAGRAHPRSTPRPMRGGWQEGLVELNRRGRLTLVRSGPAPARGAANPAGRVPGRRGRRDLGRSAGEIGLGLARGGGGRRGGAGGGGGGRGEEGDGI</sequence>
<evidence type="ECO:0000313" key="3">
    <source>
        <dbReference type="Proteomes" id="UP000823388"/>
    </source>
</evidence>
<dbReference type="Proteomes" id="UP000823388">
    <property type="component" value="Chromosome 1N"/>
</dbReference>
<accession>A0A8T0WIX9</accession>
<organism evidence="2 3">
    <name type="scientific">Panicum virgatum</name>
    <name type="common">Blackwell switchgrass</name>
    <dbReference type="NCBI Taxonomy" id="38727"/>
    <lineage>
        <taxon>Eukaryota</taxon>
        <taxon>Viridiplantae</taxon>
        <taxon>Streptophyta</taxon>
        <taxon>Embryophyta</taxon>
        <taxon>Tracheophyta</taxon>
        <taxon>Spermatophyta</taxon>
        <taxon>Magnoliopsida</taxon>
        <taxon>Liliopsida</taxon>
        <taxon>Poales</taxon>
        <taxon>Poaceae</taxon>
        <taxon>PACMAD clade</taxon>
        <taxon>Panicoideae</taxon>
        <taxon>Panicodae</taxon>
        <taxon>Paniceae</taxon>
        <taxon>Panicinae</taxon>
        <taxon>Panicum</taxon>
        <taxon>Panicum sect. Hiantes</taxon>
    </lineage>
</organism>
<proteinExistence type="predicted"/>
<name>A0A8T0WIX9_PANVG</name>
<gene>
    <name evidence="2" type="ORF">PVAP13_1NG069900</name>
</gene>
<feature type="compositionally biased region" description="Gly residues" evidence="1">
    <location>
        <begin position="142"/>
        <end position="163"/>
    </location>
</feature>
<feature type="region of interest" description="Disordered" evidence="1">
    <location>
        <begin position="1"/>
        <end position="95"/>
    </location>
</feature>
<dbReference type="EMBL" id="CM029038">
    <property type="protein sequence ID" value="KAG2648872.1"/>
    <property type="molecule type" value="Genomic_DNA"/>
</dbReference>
<evidence type="ECO:0000256" key="1">
    <source>
        <dbReference type="SAM" id="MobiDB-lite"/>
    </source>
</evidence>
<feature type="compositionally biased region" description="Low complexity" evidence="1">
    <location>
        <begin position="112"/>
        <end position="126"/>
    </location>
</feature>
<feature type="compositionally biased region" description="Polar residues" evidence="1">
    <location>
        <begin position="43"/>
        <end position="70"/>
    </location>
</feature>